<dbReference type="Proteomes" id="UP000465062">
    <property type="component" value="Chromosome"/>
</dbReference>
<organism evidence="2 3">
    <name type="scientific">Rossellomorea vietnamensis</name>
    <dbReference type="NCBI Taxonomy" id="218284"/>
    <lineage>
        <taxon>Bacteria</taxon>
        <taxon>Bacillati</taxon>
        <taxon>Bacillota</taxon>
        <taxon>Bacilli</taxon>
        <taxon>Bacillales</taxon>
        <taxon>Bacillaceae</taxon>
        <taxon>Rossellomorea</taxon>
    </lineage>
</organism>
<dbReference type="AlphaFoldDB" id="A0A6I6UIC9"/>
<name>A0A6I6UIC9_9BACI</name>
<keyword evidence="1" id="KW-0812">Transmembrane</keyword>
<dbReference type="InterPro" id="IPR017259">
    <property type="entry name" value="UCP037672"/>
</dbReference>
<sequence>MFVAQIIFISIGILTIIMGLLVWRKRCYKLMAGYVEGSIRDEAAFGKVNGIFVMVMGIWTIAFSFFMDVLSVWVFIGLLMIIVIAQILLNSRIAKK</sequence>
<evidence type="ECO:0000256" key="1">
    <source>
        <dbReference type="SAM" id="Phobius"/>
    </source>
</evidence>
<keyword evidence="1" id="KW-0472">Membrane</keyword>
<dbReference type="EMBL" id="CP047394">
    <property type="protein sequence ID" value="QHE62655.1"/>
    <property type="molecule type" value="Genomic_DNA"/>
</dbReference>
<reference evidence="2 3" key="1">
    <citation type="submission" date="2019-06" db="EMBL/GenBank/DDBJ databases">
        <title>An operon consisting of a P-type ATPase gene and a transcriptional regular gene given the different cadmium resistance in Bacillus vietamensis 151-6 and Bacillus marisflavi 151-25.</title>
        <authorList>
            <person name="Yu X."/>
        </authorList>
    </citation>
    <scope>NUCLEOTIDE SEQUENCE [LARGE SCALE GENOMIC DNA]</scope>
    <source>
        <strain evidence="2 3">151-6</strain>
    </source>
</reference>
<protein>
    <submittedName>
        <fullName evidence="2">DUF3784 domain-containing protein</fullName>
    </submittedName>
</protein>
<dbReference type="Pfam" id="PF12650">
    <property type="entry name" value="DUF3784"/>
    <property type="match status" value="1"/>
</dbReference>
<feature type="transmembrane region" description="Helical" evidence="1">
    <location>
        <begin position="72"/>
        <end position="89"/>
    </location>
</feature>
<evidence type="ECO:0000313" key="2">
    <source>
        <dbReference type="EMBL" id="QHE62655.1"/>
    </source>
</evidence>
<gene>
    <name evidence="2" type="ORF">FHE72_17705</name>
</gene>
<feature type="transmembrane region" description="Helical" evidence="1">
    <location>
        <begin position="44"/>
        <end position="66"/>
    </location>
</feature>
<keyword evidence="1" id="KW-1133">Transmembrane helix</keyword>
<feature type="transmembrane region" description="Helical" evidence="1">
    <location>
        <begin position="6"/>
        <end position="23"/>
    </location>
</feature>
<accession>A0A6I6UIC9</accession>
<evidence type="ECO:0000313" key="3">
    <source>
        <dbReference type="Proteomes" id="UP000465062"/>
    </source>
</evidence>
<proteinExistence type="predicted"/>
<dbReference type="RefSeq" id="WP_159362545.1">
    <property type="nucleotide sequence ID" value="NZ_CP047394.1"/>
</dbReference>
<dbReference type="KEGG" id="bvq:FHE72_17705"/>